<feature type="transmembrane region" description="Helical" evidence="1">
    <location>
        <begin position="155"/>
        <end position="172"/>
    </location>
</feature>
<evidence type="ECO:0000256" key="1">
    <source>
        <dbReference type="SAM" id="Phobius"/>
    </source>
</evidence>
<evidence type="ECO:0000313" key="3">
    <source>
        <dbReference type="Proteomes" id="UP000001175"/>
    </source>
</evidence>
<protein>
    <recommendedName>
        <fullName evidence="4">Tetratricopeptide repeat protein</fullName>
    </recommendedName>
</protein>
<keyword evidence="1" id="KW-1133">Transmembrane helix</keyword>
<dbReference type="PANTHER" id="PTHR36761:SF2">
    <property type="entry name" value="ORF03 PROTEIN"/>
    <property type="match status" value="1"/>
</dbReference>
<organism evidence="2 3">
    <name type="scientific">Synechococcus sp. (strain ATCC 27144 / PCC 6301 / SAUG 1402/1)</name>
    <name type="common">Anacystis nidulans</name>
    <dbReference type="NCBI Taxonomy" id="269084"/>
    <lineage>
        <taxon>Bacteria</taxon>
        <taxon>Bacillati</taxon>
        <taxon>Cyanobacteriota</taxon>
        <taxon>Cyanophyceae</taxon>
        <taxon>Synechococcales</taxon>
        <taxon>Synechococcaceae</taxon>
        <taxon>Synechococcus</taxon>
    </lineage>
</organism>
<proteinExistence type="predicted"/>
<evidence type="ECO:0000313" key="2">
    <source>
        <dbReference type="EMBL" id="BAD80671.1"/>
    </source>
</evidence>
<dbReference type="Proteomes" id="UP000001175">
    <property type="component" value="Chromosome"/>
</dbReference>
<gene>
    <name evidence="2" type="ordered locus">syc2481_c</name>
</gene>
<dbReference type="SUPFAM" id="SSF48452">
    <property type="entry name" value="TPR-like"/>
    <property type="match status" value="1"/>
</dbReference>
<dbReference type="PANTHER" id="PTHR36761">
    <property type="entry name" value="ORF03 PROTEIN"/>
    <property type="match status" value="1"/>
</dbReference>
<dbReference type="EMBL" id="AP008231">
    <property type="protein sequence ID" value="BAD80671.1"/>
    <property type="molecule type" value="Genomic_DNA"/>
</dbReference>
<accession>A0A0H3K620</accession>
<name>A0A0H3K620_SYNP6</name>
<dbReference type="GeneID" id="72430472"/>
<dbReference type="eggNOG" id="COG0457">
    <property type="taxonomic scope" value="Bacteria"/>
</dbReference>
<dbReference type="Gene3D" id="1.25.40.10">
    <property type="entry name" value="Tetratricopeptide repeat domain"/>
    <property type="match status" value="1"/>
</dbReference>
<dbReference type="Pfam" id="PF13181">
    <property type="entry name" value="TPR_8"/>
    <property type="match status" value="1"/>
</dbReference>
<dbReference type="InterPro" id="IPR019734">
    <property type="entry name" value="TPR_rpt"/>
</dbReference>
<keyword evidence="1" id="KW-0812">Transmembrane</keyword>
<dbReference type="InterPro" id="IPR011990">
    <property type="entry name" value="TPR-like_helical_dom_sf"/>
</dbReference>
<dbReference type="RefSeq" id="WP_011244791.1">
    <property type="nucleotide sequence ID" value="NC_006576.1"/>
</dbReference>
<evidence type="ECO:0008006" key="4">
    <source>
        <dbReference type="Google" id="ProtNLM"/>
    </source>
</evidence>
<dbReference type="AlphaFoldDB" id="A0A0H3K620"/>
<reference evidence="2 3" key="1">
    <citation type="journal article" date="2007" name="Photosyn. Res.">
        <title>Complete nucleotide sequence of the freshwater unicellular cyanobacterium Synechococcus elongatus PCC 6301 chromosome: gene content and organization.</title>
        <authorList>
            <person name="Sugita C."/>
            <person name="Ogata K."/>
            <person name="Shikata M."/>
            <person name="Jikuya H."/>
            <person name="Takano J."/>
            <person name="Furumichi M."/>
            <person name="Kanehisa M."/>
            <person name="Omata T."/>
            <person name="Sugiura M."/>
            <person name="Sugita M."/>
        </authorList>
    </citation>
    <scope>NUCLEOTIDE SEQUENCE [LARGE SCALE GENOMIC DNA]</scope>
    <source>
        <strain evidence="3">ATCC 27144 / PCC 6301 / SAUG 1402/1</strain>
    </source>
</reference>
<dbReference type="KEGG" id="syc:syc2481_c"/>
<sequence length="175" mass="19404">MSDRNSVSTEQGLAIGQAAIARGDYRQAIAALETAAEQAAVASAIGAEIRYWLATAYQAIGDIEAAKTVCRQLAKHPLREQRQLAAQLLYILEAPRLERRADWQVEIPDLTSLSEDTLAKLRQAPGGSAKEEKEPDYRLTPVDDLNRINTRDNRFLGFGLLFLIALLGWILFRPT</sequence>
<keyword evidence="1" id="KW-0472">Membrane</keyword>